<dbReference type="Proteomes" id="UP001218188">
    <property type="component" value="Unassembled WGS sequence"/>
</dbReference>
<protein>
    <recommendedName>
        <fullName evidence="3">F-box domain-containing protein</fullName>
    </recommendedName>
</protein>
<comment type="caution">
    <text evidence="1">The sequence shown here is derived from an EMBL/GenBank/DDBJ whole genome shotgun (WGS) entry which is preliminary data.</text>
</comment>
<accession>A0AAD6SMM1</accession>
<dbReference type="AlphaFoldDB" id="A0AAD6SMM1"/>
<sequence length="395" mass="44285">MLDSLPLELATEIFIFTLDSDISDDRLISQFDASYLCEDGHAWRRVALSTPQLWSNLTLCETHATNPNPALIEQWLGRAHLVSLSVWANSFPDTILDLIWRNNTKWKVLTFQCLGGPAFELSRINPAGGFPSLRELVINKSDQNIVYDHVIHGFHNAPRLQEFHVLGCSNFLMAIHIPWAQITRYSCSIPSDSIPTHFGVNPKSPGNMIPPLLHLKSLTLDSDTCTPTTILRYLTLPALQTLDIGFMAIQQLETLFTFLTRSSCQLVSFSAGSRETLLEPLIPCLEAMPTLSSLGLAISTSEEDGSHLLERLRGDLSLLPRLWDLTIVSNGRLLFPYDLLLETIRARTALVPLRRFALLWTSHPGRFYLPDAPLERQLRETGVDIHFGPHGDISS</sequence>
<evidence type="ECO:0008006" key="3">
    <source>
        <dbReference type="Google" id="ProtNLM"/>
    </source>
</evidence>
<proteinExistence type="predicted"/>
<dbReference type="InterPro" id="IPR032675">
    <property type="entry name" value="LRR_dom_sf"/>
</dbReference>
<name>A0AAD6SMM1_9AGAR</name>
<gene>
    <name evidence="1" type="ORF">C8F04DRAFT_1397814</name>
</gene>
<dbReference type="EMBL" id="JARJCM010000091">
    <property type="protein sequence ID" value="KAJ7030359.1"/>
    <property type="molecule type" value="Genomic_DNA"/>
</dbReference>
<reference evidence="1" key="1">
    <citation type="submission" date="2023-03" db="EMBL/GenBank/DDBJ databases">
        <title>Massive genome expansion in bonnet fungi (Mycena s.s.) driven by repeated elements and novel gene families across ecological guilds.</title>
        <authorList>
            <consortium name="Lawrence Berkeley National Laboratory"/>
            <person name="Harder C.B."/>
            <person name="Miyauchi S."/>
            <person name="Viragh M."/>
            <person name="Kuo A."/>
            <person name="Thoen E."/>
            <person name="Andreopoulos B."/>
            <person name="Lu D."/>
            <person name="Skrede I."/>
            <person name="Drula E."/>
            <person name="Henrissat B."/>
            <person name="Morin E."/>
            <person name="Kohler A."/>
            <person name="Barry K."/>
            <person name="LaButti K."/>
            <person name="Morin E."/>
            <person name="Salamov A."/>
            <person name="Lipzen A."/>
            <person name="Mereny Z."/>
            <person name="Hegedus B."/>
            <person name="Baldrian P."/>
            <person name="Stursova M."/>
            <person name="Weitz H."/>
            <person name="Taylor A."/>
            <person name="Grigoriev I.V."/>
            <person name="Nagy L.G."/>
            <person name="Martin F."/>
            <person name="Kauserud H."/>
        </authorList>
    </citation>
    <scope>NUCLEOTIDE SEQUENCE</scope>
    <source>
        <strain evidence="1">CBHHK200</strain>
    </source>
</reference>
<evidence type="ECO:0000313" key="2">
    <source>
        <dbReference type="Proteomes" id="UP001218188"/>
    </source>
</evidence>
<dbReference type="Gene3D" id="3.80.10.10">
    <property type="entry name" value="Ribonuclease Inhibitor"/>
    <property type="match status" value="1"/>
</dbReference>
<keyword evidence="2" id="KW-1185">Reference proteome</keyword>
<organism evidence="1 2">
    <name type="scientific">Mycena alexandri</name>
    <dbReference type="NCBI Taxonomy" id="1745969"/>
    <lineage>
        <taxon>Eukaryota</taxon>
        <taxon>Fungi</taxon>
        <taxon>Dikarya</taxon>
        <taxon>Basidiomycota</taxon>
        <taxon>Agaricomycotina</taxon>
        <taxon>Agaricomycetes</taxon>
        <taxon>Agaricomycetidae</taxon>
        <taxon>Agaricales</taxon>
        <taxon>Marasmiineae</taxon>
        <taxon>Mycenaceae</taxon>
        <taxon>Mycena</taxon>
    </lineage>
</organism>
<evidence type="ECO:0000313" key="1">
    <source>
        <dbReference type="EMBL" id="KAJ7030359.1"/>
    </source>
</evidence>